<proteinExistence type="predicted"/>
<dbReference type="RefSeq" id="WP_242658461.1">
    <property type="nucleotide sequence ID" value="NZ_FNCF01000005.1"/>
</dbReference>
<feature type="domain" description="Ferritin-like" evidence="1">
    <location>
        <begin position="24"/>
        <end position="204"/>
    </location>
</feature>
<dbReference type="AlphaFoldDB" id="A0A1G7WCM5"/>
<evidence type="ECO:0000313" key="3">
    <source>
        <dbReference type="Proteomes" id="UP000198863"/>
    </source>
</evidence>
<gene>
    <name evidence="2" type="ORF">SAMN05660324_3279</name>
</gene>
<evidence type="ECO:0000259" key="1">
    <source>
        <dbReference type="Pfam" id="PF13794"/>
    </source>
</evidence>
<sequence length="234" mass="24514">MSSANAVDDGVDGGVGGGAGGAGDRAVVDLLGVLAYAELTAFDRLAEDARLAPTLAGRAALARMAAAEIGHHQRLCDRLAELGHDPAAAMAPFTAPLDAFHDGTRAGTWLEGLVKAYVGDGLARDFHREVAAFLPEPDRGLVLEVLADTGYADFAVREVRAAIAEDRRLSGRLALWARRLVGEALTQSQAVIAERDDLAELLITGTGDLNGVADLLQRLMDAHGERMRALGLNG</sequence>
<organism evidence="2 3">
    <name type="scientific">Klenkia brasiliensis</name>
    <dbReference type="NCBI Taxonomy" id="333142"/>
    <lineage>
        <taxon>Bacteria</taxon>
        <taxon>Bacillati</taxon>
        <taxon>Actinomycetota</taxon>
        <taxon>Actinomycetes</taxon>
        <taxon>Geodermatophilales</taxon>
        <taxon>Geodermatophilaceae</taxon>
        <taxon>Klenkia</taxon>
    </lineage>
</organism>
<protein>
    <submittedName>
        <fullName evidence="2">tRNA-(MS[2]IO[6]A)-hydroxylase (MiaE)-like</fullName>
    </submittedName>
</protein>
<dbReference type="InterPro" id="IPR059125">
    <property type="entry name" value="Ferritin_actino"/>
</dbReference>
<dbReference type="Gene3D" id="1.20.1260.10">
    <property type="match status" value="1"/>
</dbReference>
<dbReference type="InterPro" id="IPR009078">
    <property type="entry name" value="Ferritin-like_SF"/>
</dbReference>
<dbReference type="SUPFAM" id="SSF47240">
    <property type="entry name" value="Ferritin-like"/>
    <property type="match status" value="1"/>
</dbReference>
<dbReference type="EMBL" id="FNCF01000005">
    <property type="protein sequence ID" value="SDG69733.1"/>
    <property type="molecule type" value="Genomic_DNA"/>
</dbReference>
<name>A0A1G7WCM5_9ACTN</name>
<reference evidence="3" key="1">
    <citation type="submission" date="2016-10" db="EMBL/GenBank/DDBJ databases">
        <authorList>
            <person name="Varghese N."/>
            <person name="Submissions S."/>
        </authorList>
    </citation>
    <scope>NUCLEOTIDE SEQUENCE [LARGE SCALE GENOMIC DNA]</scope>
    <source>
        <strain evidence="3">DSM 44526</strain>
    </source>
</reference>
<keyword evidence="3" id="KW-1185">Reference proteome</keyword>
<accession>A0A1G7WCM5</accession>
<dbReference type="InterPro" id="IPR012347">
    <property type="entry name" value="Ferritin-like"/>
</dbReference>
<dbReference type="Pfam" id="PF13794">
    <property type="entry name" value="MiaE_2"/>
    <property type="match status" value="1"/>
</dbReference>
<dbReference type="Proteomes" id="UP000198863">
    <property type="component" value="Unassembled WGS sequence"/>
</dbReference>
<evidence type="ECO:0000313" key="2">
    <source>
        <dbReference type="EMBL" id="SDG69733.1"/>
    </source>
</evidence>